<gene>
    <name evidence="2" type="primary">NAC60</name>
</gene>
<organism evidence="2">
    <name type="scientific">Tamarix hispida</name>
    <dbReference type="NCBI Taxonomy" id="189793"/>
    <lineage>
        <taxon>Eukaryota</taxon>
        <taxon>Viridiplantae</taxon>
        <taxon>Streptophyta</taxon>
        <taxon>Embryophyta</taxon>
        <taxon>Tracheophyta</taxon>
        <taxon>Spermatophyta</taxon>
        <taxon>Magnoliopsida</taxon>
        <taxon>eudicotyledons</taxon>
        <taxon>Gunneridae</taxon>
        <taxon>Pentapetalae</taxon>
        <taxon>Caryophyllales</taxon>
        <taxon>Tamaricaceae</taxon>
        <taxon>Tamarix</taxon>
    </lineage>
</organism>
<feature type="compositionally biased region" description="Basic and acidic residues" evidence="1">
    <location>
        <begin position="45"/>
        <end position="56"/>
    </location>
</feature>
<dbReference type="AlphaFoldDB" id="T2C9Z1"/>
<evidence type="ECO:0000256" key="1">
    <source>
        <dbReference type="SAM" id="MobiDB-lite"/>
    </source>
</evidence>
<protein>
    <submittedName>
        <fullName evidence="2">Putative NAC domain class transcription factor</fullName>
    </submittedName>
</protein>
<evidence type="ECO:0000313" key="2">
    <source>
        <dbReference type="EMBL" id="AGV29511.1"/>
    </source>
</evidence>
<reference evidence="2" key="1">
    <citation type="submission" date="2013-05" db="EMBL/GenBank/DDBJ databases">
        <authorList>
            <person name="Wang Y.C."/>
            <person name="Wang L.Q."/>
            <person name="Wang C."/>
        </authorList>
    </citation>
    <scope>NUCLEOTIDE SEQUENCE</scope>
</reference>
<proteinExistence type="evidence at transcript level"/>
<dbReference type="EMBL" id="KF031985">
    <property type="protein sequence ID" value="AGV29511.1"/>
    <property type="molecule type" value="mRNA"/>
</dbReference>
<name>T2C9Z1_9CARY</name>
<sequence>MRLDDWVLCRIYRKRHVAKTDYKEEGEEEEEALQPPISLTNTPKTEYKEEQEDQHHHQQQMYNLPRTFSLAHLLEFNYLGSISHLLNDNPTSPPSIDFQENNSNDNMGTSGIFGPNGFDREDAVWY</sequence>
<feature type="region of interest" description="Disordered" evidence="1">
    <location>
        <begin position="19"/>
        <end position="59"/>
    </location>
</feature>
<accession>T2C9Z1</accession>